<feature type="region of interest" description="Disordered" evidence="1">
    <location>
        <begin position="31"/>
        <end position="64"/>
    </location>
</feature>
<protein>
    <submittedName>
        <fullName evidence="3">Extracellular solute-binding protein</fullName>
    </submittedName>
</protein>
<reference evidence="3 4" key="1">
    <citation type="journal article" date="2023" name="Genome Announc.">
        <title>Pan-Genome Analyses of the Genus Cohnella and Proposal of the Novel Species Cohnella silvisoli sp. nov., Isolated from Forest Soil.</title>
        <authorList>
            <person name="Wang C."/>
            <person name="Mao L."/>
            <person name="Bao G."/>
            <person name="Zhu H."/>
        </authorList>
    </citation>
    <scope>NUCLEOTIDE SEQUENCE [LARGE SCALE GENOMIC DNA]</scope>
    <source>
        <strain evidence="3 4">NL03-T5-1</strain>
    </source>
</reference>
<dbReference type="Proteomes" id="UP001493487">
    <property type="component" value="Unassembled WGS sequence"/>
</dbReference>
<gene>
    <name evidence="3" type="ORF">QJS35_29480</name>
</gene>
<name>A0ABV1L3B4_9BACL</name>
<evidence type="ECO:0000256" key="1">
    <source>
        <dbReference type="SAM" id="MobiDB-lite"/>
    </source>
</evidence>
<evidence type="ECO:0000313" key="3">
    <source>
        <dbReference type="EMBL" id="MEQ4486512.1"/>
    </source>
</evidence>
<dbReference type="PANTHER" id="PTHR43649">
    <property type="entry name" value="ARABINOSE-BINDING PROTEIN-RELATED"/>
    <property type="match status" value="1"/>
</dbReference>
<feature type="compositionally biased region" description="Low complexity" evidence="1">
    <location>
        <begin position="39"/>
        <end position="56"/>
    </location>
</feature>
<keyword evidence="4" id="KW-1185">Reference proteome</keyword>
<accession>A0ABV1L3B4</accession>
<feature type="signal peptide" evidence="2">
    <location>
        <begin position="1"/>
        <end position="27"/>
    </location>
</feature>
<comment type="caution">
    <text evidence="3">The sequence shown here is derived from an EMBL/GenBank/DDBJ whole genome shotgun (WGS) entry which is preliminary data.</text>
</comment>
<proteinExistence type="predicted"/>
<dbReference type="PROSITE" id="PS51257">
    <property type="entry name" value="PROKAR_LIPOPROTEIN"/>
    <property type="match status" value="1"/>
</dbReference>
<dbReference type="Gene3D" id="3.40.190.10">
    <property type="entry name" value="Periplasmic binding protein-like II"/>
    <property type="match status" value="3"/>
</dbReference>
<dbReference type="SUPFAM" id="SSF53850">
    <property type="entry name" value="Periplasmic binding protein-like II"/>
    <property type="match status" value="1"/>
</dbReference>
<keyword evidence="2" id="KW-0732">Signal</keyword>
<sequence length="571" mass="63897">MSVGLKKTRIITSIALALVLMLVTACSKTENNAAEGSKSPEASTPAASAPAETQAEIDPNAKFDPPVTVTTVRAINAASMTFHEDESIDKNAVYDSYLRDDGVIIKNDWAVDVKAYDEKLKVSIASNTLPDFFLVSAAQLPQLLENDMIMDITDVYNKYASEATKKVLTGDGGAQMKSATVDGKLMAIPVTNSPFNSAQFVWLRKDWLDEMNLPEPKTTQDLLKISEAFATRDSGGKGKVYGMTLNQNIMWNTGLYNQYHAYPWSWVKDASGNLAYGSIQPEMKATLKQLQDIYKAGQIDPEFAVNDDNKAMELVANNRLGMLFNQFWYSAILQNTIVKDNKVMQNWKAYMLPSIDDQPAKTQVTASVGAYYVINKKAKNPEAVIKLLNRWCDVLTGGVLKEGDPKSEYNWGKERKDTGKAYYGINPIIVYLTDVNVQGGQYIPEALKTGDTSKIEWSADLLGRYKANKDYEAGDLSKWYETLISGDGGTFQGMYEYFKQNRYQYDEFYGAPTPTMTEKMELLNSKEKEVFTKIVMGTSPIDAFDTFVNDWMKLGGEQITKEVNDWYKQHQ</sequence>
<dbReference type="EMBL" id="JASKHM010000022">
    <property type="protein sequence ID" value="MEQ4486512.1"/>
    <property type="molecule type" value="Genomic_DNA"/>
</dbReference>
<organism evidence="3 4">
    <name type="scientific">Cohnella silvisoli</name>
    <dbReference type="NCBI Taxonomy" id="2873699"/>
    <lineage>
        <taxon>Bacteria</taxon>
        <taxon>Bacillati</taxon>
        <taxon>Bacillota</taxon>
        <taxon>Bacilli</taxon>
        <taxon>Bacillales</taxon>
        <taxon>Paenibacillaceae</taxon>
        <taxon>Cohnella</taxon>
    </lineage>
</organism>
<dbReference type="InterPro" id="IPR050490">
    <property type="entry name" value="Bact_solute-bd_prot1"/>
</dbReference>
<evidence type="ECO:0000313" key="4">
    <source>
        <dbReference type="Proteomes" id="UP001493487"/>
    </source>
</evidence>
<evidence type="ECO:0000256" key="2">
    <source>
        <dbReference type="SAM" id="SignalP"/>
    </source>
</evidence>
<dbReference type="RefSeq" id="WP_232184536.1">
    <property type="nucleotide sequence ID" value="NZ_JAIOAP010000003.1"/>
</dbReference>
<feature type="chain" id="PRO_5047378971" evidence="2">
    <location>
        <begin position="28"/>
        <end position="571"/>
    </location>
</feature>
<dbReference type="PANTHER" id="PTHR43649:SF12">
    <property type="entry name" value="DIACETYLCHITOBIOSE BINDING PROTEIN DASA"/>
    <property type="match status" value="1"/>
</dbReference>